<dbReference type="OrthoDB" id="9794330at2"/>
<dbReference type="CDD" id="cd00090">
    <property type="entry name" value="HTH_ARSR"/>
    <property type="match status" value="1"/>
</dbReference>
<keyword evidence="3" id="KW-0804">Transcription</keyword>
<dbReference type="FunCoup" id="A0A0R2FXU0">
    <property type="interactions" value="167"/>
</dbReference>
<dbReference type="EMBL" id="JQAX01000002">
    <property type="protein sequence ID" value="KRN32182.1"/>
    <property type="molecule type" value="Genomic_DNA"/>
</dbReference>
<evidence type="ECO:0000259" key="4">
    <source>
        <dbReference type="PROSITE" id="PS50987"/>
    </source>
</evidence>
<dbReference type="PATRIC" id="fig|1123500.6.peg.534"/>
<dbReference type="PROSITE" id="PS50987">
    <property type="entry name" value="HTH_ARSR_2"/>
    <property type="match status" value="1"/>
</dbReference>
<sequence>MGEKVSLLKEADLAGARDIFKLFSNGTRLQILYILEQEALNVSQIVERLNMEQSAVSHQLALLRAGHLISTHREGKAVYYQLNDPHVLDILNEALEHAVHVAKDRETN</sequence>
<dbReference type="SUPFAM" id="SSF46785">
    <property type="entry name" value="Winged helix' DNA-binding domain"/>
    <property type="match status" value="1"/>
</dbReference>
<dbReference type="GO" id="GO:0003677">
    <property type="term" value="F:DNA binding"/>
    <property type="evidence" value="ECO:0007669"/>
    <property type="project" value="UniProtKB-KW"/>
</dbReference>
<dbReference type="PANTHER" id="PTHR43132">
    <property type="entry name" value="ARSENICAL RESISTANCE OPERON REPRESSOR ARSR-RELATED"/>
    <property type="match status" value="1"/>
</dbReference>
<evidence type="ECO:0000313" key="6">
    <source>
        <dbReference type="Proteomes" id="UP000051296"/>
    </source>
</evidence>
<comment type="caution">
    <text evidence="5">The sequence shown here is derived from an EMBL/GenBank/DDBJ whole genome shotgun (WGS) entry which is preliminary data.</text>
</comment>
<dbReference type="InParanoid" id="A0A0R2FXU0"/>
<evidence type="ECO:0000313" key="5">
    <source>
        <dbReference type="EMBL" id="KRN32182.1"/>
    </source>
</evidence>
<dbReference type="RefSeq" id="WP_022791669.1">
    <property type="nucleotide sequence ID" value="NZ_ATUU01000002.1"/>
</dbReference>
<evidence type="ECO:0000256" key="2">
    <source>
        <dbReference type="ARBA" id="ARBA00023125"/>
    </source>
</evidence>
<keyword evidence="1" id="KW-0805">Transcription regulation</keyword>
<accession>A0A0R2FXU0</accession>
<dbReference type="InterPro" id="IPR011991">
    <property type="entry name" value="ArsR-like_HTH"/>
</dbReference>
<dbReference type="InterPro" id="IPR036388">
    <property type="entry name" value="WH-like_DNA-bd_sf"/>
</dbReference>
<dbReference type="PANTHER" id="PTHR43132:SF6">
    <property type="entry name" value="HTH-TYPE TRANSCRIPTIONAL REPRESSOR CZRA"/>
    <property type="match status" value="1"/>
</dbReference>
<keyword evidence="2" id="KW-0238">DNA-binding</keyword>
<dbReference type="eggNOG" id="COG0640">
    <property type="taxonomic scope" value="Bacteria"/>
</dbReference>
<reference evidence="5 6" key="1">
    <citation type="journal article" date="2015" name="Genome Announc.">
        <title>Expanding the biotechnology potential of lactobacilli through comparative genomics of 213 strains and associated genera.</title>
        <authorList>
            <person name="Sun Z."/>
            <person name="Harris H.M."/>
            <person name="McCann A."/>
            <person name="Guo C."/>
            <person name="Argimon S."/>
            <person name="Zhang W."/>
            <person name="Yang X."/>
            <person name="Jeffery I.B."/>
            <person name="Cooney J.C."/>
            <person name="Kagawa T.F."/>
            <person name="Liu W."/>
            <person name="Song Y."/>
            <person name="Salvetti E."/>
            <person name="Wrobel A."/>
            <person name="Rasinkangas P."/>
            <person name="Parkhill J."/>
            <person name="Rea M.C."/>
            <person name="O'Sullivan O."/>
            <person name="Ritari J."/>
            <person name="Douillard F.P."/>
            <person name="Paul Ross R."/>
            <person name="Yang R."/>
            <person name="Briner A.E."/>
            <person name="Felis G.E."/>
            <person name="de Vos W.M."/>
            <person name="Barrangou R."/>
            <person name="Klaenhammer T.R."/>
            <person name="Caufield P.W."/>
            <person name="Cui Y."/>
            <person name="Zhang H."/>
            <person name="O'Toole P.W."/>
        </authorList>
    </citation>
    <scope>NUCLEOTIDE SEQUENCE [LARGE SCALE GENOMIC DNA]</scope>
    <source>
        <strain evidence="5 6">DSM 20190</strain>
    </source>
</reference>
<dbReference type="InterPro" id="IPR036390">
    <property type="entry name" value="WH_DNA-bd_sf"/>
</dbReference>
<evidence type="ECO:0000256" key="1">
    <source>
        <dbReference type="ARBA" id="ARBA00023015"/>
    </source>
</evidence>
<proteinExistence type="predicted"/>
<feature type="domain" description="HTH arsR-type" evidence="4">
    <location>
        <begin position="8"/>
        <end position="102"/>
    </location>
</feature>
<dbReference type="STRING" id="1123500.GCA_000420365_00910"/>
<dbReference type="GO" id="GO:0003700">
    <property type="term" value="F:DNA-binding transcription factor activity"/>
    <property type="evidence" value="ECO:0007669"/>
    <property type="project" value="InterPro"/>
</dbReference>
<dbReference type="NCBIfam" id="NF033788">
    <property type="entry name" value="HTH_metalloreg"/>
    <property type="match status" value="1"/>
</dbReference>
<dbReference type="InterPro" id="IPR001845">
    <property type="entry name" value="HTH_ArsR_DNA-bd_dom"/>
</dbReference>
<evidence type="ECO:0000256" key="3">
    <source>
        <dbReference type="ARBA" id="ARBA00023163"/>
    </source>
</evidence>
<dbReference type="Gene3D" id="1.10.10.10">
    <property type="entry name" value="Winged helix-like DNA-binding domain superfamily/Winged helix DNA-binding domain"/>
    <property type="match status" value="1"/>
</dbReference>
<dbReference type="Proteomes" id="UP000051296">
    <property type="component" value="Unassembled WGS sequence"/>
</dbReference>
<dbReference type="SMART" id="SM00418">
    <property type="entry name" value="HTH_ARSR"/>
    <property type="match status" value="1"/>
</dbReference>
<dbReference type="AlphaFoldDB" id="A0A0R2FXU0"/>
<name>A0A0R2FXU0_9LACO</name>
<dbReference type="InterPro" id="IPR051011">
    <property type="entry name" value="Metal_resp_trans_reg"/>
</dbReference>
<gene>
    <name evidence="5" type="ORF">IV68_GL000531</name>
</gene>
<dbReference type="PRINTS" id="PR00778">
    <property type="entry name" value="HTHARSR"/>
</dbReference>
<keyword evidence="6" id="KW-1185">Reference proteome</keyword>
<dbReference type="Pfam" id="PF01022">
    <property type="entry name" value="HTH_5"/>
    <property type="match status" value="1"/>
</dbReference>
<organism evidence="5 6">
    <name type="scientific">Weissella halotolerans DSM 20190</name>
    <dbReference type="NCBI Taxonomy" id="1123500"/>
    <lineage>
        <taxon>Bacteria</taxon>
        <taxon>Bacillati</taxon>
        <taxon>Bacillota</taxon>
        <taxon>Bacilli</taxon>
        <taxon>Lactobacillales</taxon>
        <taxon>Lactobacillaceae</taxon>
        <taxon>Weissella</taxon>
    </lineage>
</organism>
<protein>
    <recommendedName>
        <fullName evidence="4">HTH arsR-type domain-containing protein</fullName>
    </recommendedName>
</protein>